<evidence type="ECO:0000256" key="3">
    <source>
        <dbReference type="ARBA" id="ARBA00022692"/>
    </source>
</evidence>
<dbReference type="PANTHER" id="PTHR34820:SF4">
    <property type="entry name" value="INNER MEMBRANE PROTEIN YEBZ"/>
    <property type="match status" value="1"/>
</dbReference>
<evidence type="ECO:0000256" key="9">
    <source>
        <dbReference type="SAM" id="Phobius"/>
    </source>
</evidence>
<feature type="signal peptide" evidence="10">
    <location>
        <begin position="1"/>
        <end position="19"/>
    </location>
</feature>
<evidence type="ECO:0000256" key="1">
    <source>
        <dbReference type="ARBA" id="ARBA00004651"/>
    </source>
</evidence>
<keyword evidence="5 10" id="KW-0732">Signal</keyword>
<evidence type="ECO:0000256" key="10">
    <source>
        <dbReference type="SAM" id="SignalP"/>
    </source>
</evidence>
<dbReference type="InterPro" id="IPR008457">
    <property type="entry name" value="Cu-R_CopD_dom"/>
</dbReference>
<keyword evidence="3 9" id="KW-0812">Transmembrane</keyword>
<dbReference type="RefSeq" id="WP_148932760.1">
    <property type="nucleotide sequence ID" value="NZ_VNHS01000013.1"/>
</dbReference>
<dbReference type="InterPro" id="IPR014756">
    <property type="entry name" value="Ig_E-set"/>
</dbReference>
<evidence type="ECO:0000313" key="13">
    <source>
        <dbReference type="EMBL" id="TYP69758.1"/>
    </source>
</evidence>
<feature type="domain" description="CopC" evidence="11">
    <location>
        <begin position="18"/>
        <end position="112"/>
    </location>
</feature>
<name>A0A5S5BTT3_9BACL</name>
<keyword evidence="4" id="KW-0479">Metal-binding</keyword>
<dbReference type="EMBL" id="VNHS01000013">
    <property type="protein sequence ID" value="TYP69758.1"/>
    <property type="molecule type" value="Genomic_DNA"/>
</dbReference>
<evidence type="ECO:0000256" key="5">
    <source>
        <dbReference type="ARBA" id="ARBA00022729"/>
    </source>
</evidence>
<keyword evidence="8 9" id="KW-0472">Membrane</keyword>
<evidence type="ECO:0000256" key="7">
    <source>
        <dbReference type="ARBA" id="ARBA00023008"/>
    </source>
</evidence>
<dbReference type="InterPro" id="IPR014755">
    <property type="entry name" value="Cu-Rt/internalin_Ig-like"/>
</dbReference>
<gene>
    <name evidence="13" type="ORF">BCM02_11389</name>
</gene>
<evidence type="ECO:0000256" key="6">
    <source>
        <dbReference type="ARBA" id="ARBA00022989"/>
    </source>
</evidence>
<dbReference type="SUPFAM" id="SSF81296">
    <property type="entry name" value="E set domains"/>
    <property type="match status" value="1"/>
</dbReference>
<feature type="transmembrane region" description="Helical" evidence="9">
    <location>
        <begin position="252"/>
        <end position="271"/>
    </location>
</feature>
<dbReference type="GO" id="GO:0046688">
    <property type="term" value="P:response to copper ion"/>
    <property type="evidence" value="ECO:0007669"/>
    <property type="project" value="InterPro"/>
</dbReference>
<organism evidence="13 14">
    <name type="scientific">Paenibacillus methanolicus</name>
    <dbReference type="NCBI Taxonomy" id="582686"/>
    <lineage>
        <taxon>Bacteria</taxon>
        <taxon>Bacillati</taxon>
        <taxon>Bacillota</taxon>
        <taxon>Bacilli</taxon>
        <taxon>Bacillales</taxon>
        <taxon>Paenibacillaceae</taxon>
        <taxon>Paenibacillus</taxon>
    </lineage>
</organism>
<comment type="subcellular location">
    <subcellularLocation>
        <location evidence="1">Cell membrane</location>
        <topology evidence="1">Multi-pass membrane protein</topology>
    </subcellularLocation>
</comment>
<dbReference type="InterPro" id="IPR032694">
    <property type="entry name" value="CopC/D"/>
</dbReference>
<feature type="transmembrane region" description="Helical" evidence="9">
    <location>
        <begin position="386"/>
        <end position="407"/>
    </location>
</feature>
<proteinExistence type="predicted"/>
<feature type="transmembrane region" description="Helical" evidence="9">
    <location>
        <begin position="189"/>
        <end position="207"/>
    </location>
</feature>
<dbReference type="GO" id="GO:0006825">
    <property type="term" value="P:copper ion transport"/>
    <property type="evidence" value="ECO:0007669"/>
    <property type="project" value="InterPro"/>
</dbReference>
<dbReference type="AlphaFoldDB" id="A0A5S5BTT3"/>
<dbReference type="GO" id="GO:0005886">
    <property type="term" value="C:plasma membrane"/>
    <property type="evidence" value="ECO:0007669"/>
    <property type="project" value="UniProtKB-SubCell"/>
</dbReference>
<feature type="transmembrane region" description="Helical" evidence="9">
    <location>
        <begin position="355"/>
        <end position="374"/>
    </location>
</feature>
<dbReference type="GO" id="GO:0005507">
    <property type="term" value="F:copper ion binding"/>
    <property type="evidence" value="ECO:0007669"/>
    <property type="project" value="InterPro"/>
</dbReference>
<keyword evidence="2" id="KW-1003">Cell membrane</keyword>
<keyword evidence="14" id="KW-1185">Reference proteome</keyword>
<evidence type="ECO:0000256" key="8">
    <source>
        <dbReference type="ARBA" id="ARBA00023136"/>
    </source>
</evidence>
<keyword evidence="6 9" id="KW-1133">Transmembrane helix</keyword>
<dbReference type="Pfam" id="PF05425">
    <property type="entry name" value="CopD"/>
    <property type="match status" value="1"/>
</dbReference>
<dbReference type="GO" id="GO:0042597">
    <property type="term" value="C:periplasmic space"/>
    <property type="evidence" value="ECO:0007669"/>
    <property type="project" value="InterPro"/>
</dbReference>
<keyword evidence="7" id="KW-0186">Copper</keyword>
<evidence type="ECO:0000313" key="14">
    <source>
        <dbReference type="Proteomes" id="UP000323257"/>
    </source>
</evidence>
<reference evidence="13 14" key="1">
    <citation type="submission" date="2019-07" db="EMBL/GenBank/DDBJ databases">
        <title>Genomic Encyclopedia of Type Strains, Phase III (KMG-III): the genomes of soil and plant-associated and newly described type strains.</title>
        <authorList>
            <person name="Whitman W."/>
        </authorList>
    </citation>
    <scope>NUCLEOTIDE SEQUENCE [LARGE SCALE GENOMIC DNA]</scope>
    <source>
        <strain evidence="13 14">BL24</strain>
    </source>
</reference>
<comment type="caution">
    <text evidence="13">The sequence shown here is derived from an EMBL/GenBank/DDBJ whole genome shotgun (WGS) entry which is preliminary data.</text>
</comment>
<feature type="transmembrane region" description="Helical" evidence="9">
    <location>
        <begin position="227"/>
        <end position="245"/>
    </location>
</feature>
<dbReference type="PANTHER" id="PTHR34820">
    <property type="entry name" value="INNER MEMBRANE PROTEIN YEBZ"/>
    <property type="match status" value="1"/>
</dbReference>
<feature type="chain" id="PRO_5024449436" evidence="10">
    <location>
        <begin position="20"/>
        <end position="532"/>
    </location>
</feature>
<sequence length="532" mass="58157">MLTLATSILLLPSLASAHAVIEKMTPAAGERMAKGPEKIELAFNEAIESKVGSLKVLDKKSKTIGSSEPMTSKDGRTLSLALPTLAEGVYTVSYSVISADGHPVSGSYVFIVGNPPEAVDASNFNVHTELGHEGHVMSTQLGGRDFILYAIRIAYYAALMLAAGLLLWSAIARQENQSLGRVRRKWELPVARSLLVIVLLFVFIQATEMMKGYPASDYAKLFGQTSVGRAWLLLVVLAVALFPVLKLGSAVRAVWAVLILGVESWSGHAAVYSPKFVTILLDFIHLAGSALWAGGLVLLFAVWRFDRKEAGRFAEQFSRMALLSIAVMTVSGVAMTLFFLPSLDYLLYTPWGKMLIAKTAVVALVLVVGALLRFRVRKGQLPPAALLRADLGLMALIIAIVGIFTYITPLPANEPILYHKMGEEQHLTLRISPNKPGADNTFSLRVWLPENVGPAKSVKLRMISLDRPELGAIDVPLAPFVDEETSEFTGFVGESLKAEGPFLPFAGKWQAEMRVITRNDDEIVERYEFRNY</sequence>
<evidence type="ECO:0000256" key="4">
    <source>
        <dbReference type="ARBA" id="ARBA00022723"/>
    </source>
</evidence>
<dbReference type="Pfam" id="PF04234">
    <property type="entry name" value="CopC"/>
    <property type="match status" value="1"/>
</dbReference>
<dbReference type="Gene3D" id="2.60.40.1220">
    <property type="match status" value="1"/>
</dbReference>
<feature type="transmembrane region" description="Helical" evidence="9">
    <location>
        <begin position="283"/>
        <end position="305"/>
    </location>
</feature>
<feature type="transmembrane region" description="Helical" evidence="9">
    <location>
        <begin position="146"/>
        <end position="168"/>
    </location>
</feature>
<feature type="transmembrane region" description="Helical" evidence="9">
    <location>
        <begin position="317"/>
        <end position="343"/>
    </location>
</feature>
<feature type="domain" description="Copper resistance protein D" evidence="12">
    <location>
        <begin position="312"/>
        <end position="403"/>
    </location>
</feature>
<protein>
    <submittedName>
        <fullName evidence="13">Copper transport protein</fullName>
    </submittedName>
</protein>
<accession>A0A5S5BTT3</accession>
<dbReference type="Proteomes" id="UP000323257">
    <property type="component" value="Unassembled WGS sequence"/>
</dbReference>
<evidence type="ECO:0000256" key="2">
    <source>
        <dbReference type="ARBA" id="ARBA00022475"/>
    </source>
</evidence>
<dbReference type="OrthoDB" id="2353937at2"/>
<evidence type="ECO:0000259" key="11">
    <source>
        <dbReference type="Pfam" id="PF04234"/>
    </source>
</evidence>
<dbReference type="InterPro" id="IPR007348">
    <property type="entry name" value="CopC_dom"/>
</dbReference>
<evidence type="ECO:0000259" key="12">
    <source>
        <dbReference type="Pfam" id="PF05425"/>
    </source>
</evidence>